<feature type="compositionally biased region" description="Basic and acidic residues" evidence="8">
    <location>
        <begin position="30"/>
        <end position="54"/>
    </location>
</feature>
<accession>A0A9W7XE90</accession>
<dbReference type="Gene3D" id="3.30.70.870">
    <property type="entry name" value="Elongation Factor G (Translational Gtpase), domain 3"/>
    <property type="match status" value="1"/>
</dbReference>
<dbReference type="FunFam" id="2.40.30.10:FF:000029">
    <property type="entry name" value="116 kDa U5 small nuclear ribonucleoprotein component"/>
    <property type="match status" value="1"/>
</dbReference>
<keyword evidence="4" id="KW-0342">GTP-binding</keyword>
<dbReference type="CDD" id="cd04090">
    <property type="entry name" value="EF2_II_snRNP"/>
    <property type="match status" value="1"/>
</dbReference>
<evidence type="ECO:0000256" key="3">
    <source>
        <dbReference type="ARBA" id="ARBA00022741"/>
    </source>
</evidence>
<dbReference type="FunFam" id="3.30.70.240:FF:000004">
    <property type="entry name" value="116 kDa U5 small nuclear ribonucleoprotein"/>
    <property type="match status" value="1"/>
</dbReference>
<dbReference type="InterPro" id="IPR009000">
    <property type="entry name" value="Transl_B-barrel_sf"/>
</dbReference>
<keyword evidence="3" id="KW-0547">Nucleotide-binding</keyword>
<feature type="region of interest" description="Disordered" evidence="8">
    <location>
        <begin position="1"/>
        <end position="54"/>
    </location>
</feature>
<dbReference type="InterPro" id="IPR035647">
    <property type="entry name" value="EFG_III/V"/>
</dbReference>
<dbReference type="SMART" id="SM00838">
    <property type="entry name" value="EFG_C"/>
    <property type="match status" value="1"/>
</dbReference>
<dbReference type="SUPFAM" id="SSF54980">
    <property type="entry name" value="EF-G C-terminal domain-like"/>
    <property type="match status" value="2"/>
</dbReference>
<dbReference type="GO" id="GO:0000974">
    <property type="term" value="C:Prp19 complex"/>
    <property type="evidence" value="ECO:0007669"/>
    <property type="project" value="UniProtKB-ARBA"/>
</dbReference>
<dbReference type="Pfam" id="PF00679">
    <property type="entry name" value="EFG_C"/>
    <property type="match status" value="1"/>
</dbReference>
<dbReference type="Gene3D" id="3.90.1430.10">
    <property type="entry name" value="Yeast translation eEF2 (G' domain)"/>
    <property type="match status" value="1"/>
</dbReference>
<dbReference type="PANTHER" id="PTHR42908">
    <property type="entry name" value="TRANSLATION ELONGATION FACTOR-RELATED"/>
    <property type="match status" value="1"/>
</dbReference>
<dbReference type="Gene3D" id="2.40.30.10">
    <property type="entry name" value="Translation factors"/>
    <property type="match status" value="1"/>
</dbReference>
<dbReference type="GO" id="GO:0071007">
    <property type="term" value="C:U2-type catalytic step 2 spliceosome"/>
    <property type="evidence" value="ECO:0007669"/>
    <property type="project" value="TreeGrafter"/>
</dbReference>
<dbReference type="CDD" id="cd04098">
    <property type="entry name" value="eEF2_C_snRNP"/>
    <property type="match status" value="1"/>
</dbReference>
<dbReference type="FunFam" id="3.40.50.300:FF:000646">
    <property type="entry name" value="U5 small nuclear ribonucleoprotein component"/>
    <property type="match status" value="1"/>
</dbReference>
<evidence type="ECO:0000256" key="8">
    <source>
        <dbReference type="SAM" id="MobiDB-lite"/>
    </source>
</evidence>
<evidence type="ECO:0000256" key="2">
    <source>
        <dbReference type="ARBA" id="ARBA00022664"/>
    </source>
</evidence>
<keyword evidence="6" id="KW-0539">Nucleus</keyword>
<evidence type="ECO:0000256" key="4">
    <source>
        <dbReference type="ARBA" id="ARBA00023134"/>
    </source>
</evidence>
<comment type="subcellular location">
    <subcellularLocation>
        <location evidence="1">Nucleus</location>
    </subcellularLocation>
</comment>
<dbReference type="FunFam" id="3.30.230.10:FF:000009">
    <property type="entry name" value="116 kDa U5 small nuclear ribonucleoprotein component"/>
    <property type="match status" value="1"/>
</dbReference>
<dbReference type="InterPro" id="IPR044121">
    <property type="entry name" value="Snu114_GTP-bd"/>
</dbReference>
<dbReference type="SUPFAM" id="SSF54211">
    <property type="entry name" value="Ribosomal protein S5 domain 2-like"/>
    <property type="match status" value="1"/>
</dbReference>
<evidence type="ECO:0000313" key="10">
    <source>
        <dbReference type="EMBL" id="KAJ1642659.1"/>
    </source>
</evidence>
<dbReference type="FunFam" id="3.30.70.870:FF:000002">
    <property type="entry name" value="Translation elongation factor 2"/>
    <property type="match status" value="1"/>
</dbReference>
<keyword evidence="5" id="KW-0508">mRNA splicing</keyword>
<dbReference type="InterPro" id="IPR000795">
    <property type="entry name" value="T_Tr_GTP-bd_dom"/>
</dbReference>
<evidence type="ECO:0000259" key="9">
    <source>
        <dbReference type="PROSITE" id="PS51722"/>
    </source>
</evidence>
<dbReference type="Gene3D" id="3.30.230.10">
    <property type="match status" value="1"/>
</dbReference>
<dbReference type="GO" id="GO:0030623">
    <property type="term" value="F:U5 snRNA binding"/>
    <property type="evidence" value="ECO:0007669"/>
    <property type="project" value="TreeGrafter"/>
</dbReference>
<dbReference type="EMBL" id="JANBOH010000360">
    <property type="protein sequence ID" value="KAJ1642659.1"/>
    <property type="molecule type" value="Genomic_DNA"/>
</dbReference>
<keyword evidence="2" id="KW-0507">mRNA processing</keyword>
<dbReference type="PANTHER" id="PTHR42908:SF6">
    <property type="entry name" value="116 KDA U5 SMALL NUCLEAR RIBONUCLEOPROTEIN COMPONENT"/>
    <property type="match status" value="1"/>
</dbReference>
<dbReference type="PROSITE" id="PS51722">
    <property type="entry name" value="G_TR_2"/>
    <property type="match status" value="1"/>
</dbReference>
<sequence>MDDSNYDEFGNYIGAELDSSSSEGEEEIEYAEHEQEDESLRDTGPRSSDDPEEKAQNLMAMMRRVDIAQHSPQIQQNQIVLHEDKSFYPSAEDVFGPDVEVLVQEEDTQALNEPIIAPIKTRKFTVGDEDGLPRTTYSKEFLVDLLGHSGFVRSVAVVGHLHHGKTTLVDLLVASTHEWKEWDLAVPIGTPMVKMAKPNQKAFGFTDTLQLERQRGVSLKSSAMSMVVQDSREKSWALNIVDTPGHADFFDEVEAGLRLADGVILAVDAVEGVMSGTRRAIATALREGLKMALVITKVDRLILELKLPPADAYYKLRLTIEEVNSAIASSPHGDHGRISPELGNVCFSSGSYGWCFTLDSFARQYTRRWSQAVDPRDLAKRLWGDIYYSAQRRTFIRKKIDPKAPRSFVHFVLEPLYKIFAHVTGEDAPALRPVLRALGVHLRSSDYELNARLLLRRVLGQFFGPPSGLVDMCSQQLPSPIDNAQDTAKRLCADGSSLLAEAVRVCDAAGPLVIAVAKQIAASDGQSFYVLGRILSGTVSNGMDVKVLGESFSDPEMDADEEDAALATVNGLWLSCARYCIDVSGLSAGSWVLLGGVDSSIAKTATIVGSDGKIMAAVRPLPVPAAVVRIAVEPAVPSELPRLLHGLRGIGKTYPLSQTRVEESGEHVVLGSGELYLDCVLHDLRHVFAEIEIRVADPVVSFRECVSETSTVRVFADSPNHKNRLTVIAEPLEQQVVNDIESGVIDPQWSARQTAQFFEANHDWDILAARSIWAFGPGTYGPNMLSDDTLPSETDKTRLRSVRDAVRQGFQWATREGPLCDEPMRATRFRILDATLADSVVHRGAGQIVPAARRVCYAGFLTAEPRLMEPVNIVEIQAPADCVSAVYTVLARRRGHVTQDTPKSGSSMYTISALIPTIDASGFETDLRIYTQGRAFCQHHFDHWQVVPGDPLDKDVSLRPLEPSSGQQLARDFMLKTRRRKGLGDDVSIEKFIDDPALRDIVKSFQQ</sequence>
<organism evidence="10 11">
    <name type="scientific">Coemansia asiatica</name>
    <dbReference type="NCBI Taxonomy" id="1052880"/>
    <lineage>
        <taxon>Eukaryota</taxon>
        <taxon>Fungi</taxon>
        <taxon>Fungi incertae sedis</taxon>
        <taxon>Zoopagomycota</taxon>
        <taxon>Kickxellomycotina</taxon>
        <taxon>Kickxellomycetes</taxon>
        <taxon>Kickxellales</taxon>
        <taxon>Kickxellaceae</taxon>
        <taxon>Coemansia</taxon>
    </lineage>
</organism>
<reference evidence="10" key="1">
    <citation type="submission" date="2022-07" db="EMBL/GenBank/DDBJ databases">
        <title>Phylogenomic reconstructions and comparative analyses of Kickxellomycotina fungi.</title>
        <authorList>
            <person name="Reynolds N.K."/>
            <person name="Stajich J.E."/>
            <person name="Barry K."/>
            <person name="Grigoriev I.V."/>
            <person name="Crous P."/>
            <person name="Smith M.E."/>
        </authorList>
    </citation>
    <scope>NUCLEOTIDE SEQUENCE</scope>
    <source>
        <strain evidence="10">NBRC 105413</strain>
    </source>
</reference>
<dbReference type="Pfam" id="PF00009">
    <property type="entry name" value="GTP_EFTU"/>
    <property type="match status" value="1"/>
</dbReference>
<dbReference type="InterPro" id="IPR035655">
    <property type="entry name" value="U5-116kDa_C"/>
</dbReference>
<dbReference type="CDD" id="cd04167">
    <property type="entry name" value="Snu114p"/>
    <property type="match status" value="1"/>
</dbReference>
<keyword evidence="11" id="KW-1185">Reference proteome</keyword>
<dbReference type="AlphaFoldDB" id="A0A9W7XE90"/>
<dbReference type="InterPro" id="IPR027417">
    <property type="entry name" value="P-loop_NTPase"/>
</dbReference>
<dbReference type="CDD" id="cd01683">
    <property type="entry name" value="EF2_IV_snRNP"/>
    <property type="match status" value="1"/>
</dbReference>
<dbReference type="GO" id="GO:0005525">
    <property type="term" value="F:GTP binding"/>
    <property type="evidence" value="ECO:0007669"/>
    <property type="project" value="UniProtKB-KW"/>
</dbReference>
<dbReference type="InterPro" id="IPR020568">
    <property type="entry name" value="Ribosomal_Su5_D2-typ_SF"/>
</dbReference>
<evidence type="ECO:0000256" key="5">
    <source>
        <dbReference type="ARBA" id="ARBA00023187"/>
    </source>
</evidence>
<dbReference type="Gene3D" id="3.40.50.300">
    <property type="entry name" value="P-loop containing nucleotide triphosphate hydrolases"/>
    <property type="match status" value="1"/>
</dbReference>
<comment type="caution">
    <text evidence="10">The sequence shown here is derived from an EMBL/GenBank/DDBJ whole genome shotgun (WGS) entry which is preliminary data.</text>
</comment>
<dbReference type="InterPro" id="IPR031950">
    <property type="entry name" value="EFTUD2_N"/>
</dbReference>
<dbReference type="GO" id="GO:0003924">
    <property type="term" value="F:GTPase activity"/>
    <property type="evidence" value="ECO:0007669"/>
    <property type="project" value="InterPro"/>
</dbReference>
<dbReference type="Gene3D" id="3.30.70.240">
    <property type="match status" value="1"/>
</dbReference>
<dbReference type="SMART" id="SM00889">
    <property type="entry name" value="EFG_IV"/>
    <property type="match status" value="1"/>
</dbReference>
<protein>
    <recommendedName>
        <fullName evidence="9">Tr-type G domain-containing protein</fullName>
    </recommendedName>
</protein>
<dbReference type="PRINTS" id="PR00315">
    <property type="entry name" value="ELONGATNFCT"/>
</dbReference>
<feature type="domain" description="Tr-type G" evidence="9">
    <location>
        <begin position="150"/>
        <end position="446"/>
    </location>
</feature>
<dbReference type="Pfam" id="PF16004">
    <property type="entry name" value="EFTUD2"/>
    <property type="match status" value="1"/>
</dbReference>
<dbReference type="GO" id="GO:0000398">
    <property type="term" value="P:mRNA splicing, via spliceosome"/>
    <property type="evidence" value="ECO:0007669"/>
    <property type="project" value="TreeGrafter"/>
</dbReference>
<comment type="function">
    <text evidence="7">Component of the U5 snRNP complex required for pre-mRNA splicing. Binds GTP.</text>
</comment>
<name>A0A9W7XE90_9FUNG</name>
<dbReference type="InterPro" id="IPR005517">
    <property type="entry name" value="Transl_elong_EFG/EF2_IV"/>
</dbReference>
<dbReference type="GO" id="GO:0046540">
    <property type="term" value="C:U4/U6 x U5 tri-snRNP complex"/>
    <property type="evidence" value="ECO:0007669"/>
    <property type="project" value="TreeGrafter"/>
</dbReference>
<proteinExistence type="predicted"/>
<dbReference type="Proteomes" id="UP001145021">
    <property type="component" value="Unassembled WGS sequence"/>
</dbReference>
<dbReference type="InterPro" id="IPR000640">
    <property type="entry name" value="EFG_V-like"/>
</dbReference>
<evidence type="ECO:0000256" key="6">
    <source>
        <dbReference type="ARBA" id="ARBA00023242"/>
    </source>
</evidence>
<dbReference type="SUPFAM" id="SSF50447">
    <property type="entry name" value="Translation proteins"/>
    <property type="match status" value="1"/>
</dbReference>
<gene>
    <name evidence="10" type="ORF">LPJ64_005516</name>
</gene>
<evidence type="ECO:0000256" key="7">
    <source>
        <dbReference type="ARBA" id="ARBA00055641"/>
    </source>
</evidence>
<dbReference type="Pfam" id="PF03764">
    <property type="entry name" value="EFG_IV"/>
    <property type="match status" value="1"/>
</dbReference>
<dbReference type="InterPro" id="IPR014721">
    <property type="entry name" value="Ribsml_uS5_D2-typ_fold_subgr"/>
</dbReference>
<dbReference type="SUPFAM" id="SSF52540">
    <property type="entry name" value="P-loop containing nucleoside triphosphate hydrolases"/>
    <property type="match status" value="1"/>
</dbReference>
<evidence type="ECO:0000256" key="1">
    <source>
        <dbReference type="ARBA" id="ARBA00004123"/>
    </source>
</evidence>
<evidence type="ECO:0000313" key="11">
    <source>
        <dbReference type="Proteomes" id="UP001145021"/>
    </source>
</evidence>
<dbReference type="GO" id="GO:0005829">
    <property type="term" value="C:cytosol"/>
    <property type="evidence" value="ECO:0007669"/>
    <property type="project" value="TreeGrafter"/>
</dbReference>